<protein>
    <recommendedName>
        <fullName evidence="1">C2H2-type domain-containing protein</fullName>
    </recommendedName>
</protein>
<organism evidence="2 3">
    <name type="scientific">Rhizophagus clarus</name>
    <dbReference type="NCBI Taxonomy" id="94130"/>
    <lineage>
        <taxon>Eukaryota</taxon>
        <taxon>Fungi</taxon>
        <taxon>Fungi incertae sedis</taxon>
        <taxon>Mucoromycota</taxon>
        <taxon>Glomeromycotina</taxon>
        <taxon>Glomeromycetes</taxon>
        <taxon>Glomerales</taxon>
        <taxon>Glomeraceae</taxon>
        <taxon>Rhizophagus</taxon>
    </lineage>
</organism>
<dbReference type="EMBL" id="BEXD01000153">
    <property type="protein sequence ID" value="GBB84784.1"/>
    <property type="molecule type" value="Genomic_DNA"/>
</dbReference>
<dbReference type="PROSITE" id="PS00028">
    <property type="entry name" value="ZINC_FINGER_C2H2_1"/>
    <property type="match status" value="1"/>
</dbReference>
<dbReference type="AlphaFoldDB" id="A0A2Z6QJ02"/>
<dbReference type="Proteomes" id="UP000247702">
    <property type="component" value="Unassembled WGS sequence"/>
</dbReference>
<evidence type="ECO:0000259" key="1">
    <source>
        <dbReference type="PROSITE" id="PS00028"/>
    </source>
</evidence>
<comment type="caution">
    <text evidence="2">The sequence shown here is derived from an EMBL/GenBank/DDBJ whole genome shotgun (WGS) entry which is preliminary data.</text>
</comment>
<proteinExistence type="predicted"/>
<evidence type="ECO:0000313" key="3">
    <source>
        <dbReference type="Proteomes" id="UP000247702"/>
    </source>
</evidence>
<accession>A0A2Z6QJ02</accession>
<feature type="domain" description="C2H2-type" evidence="1">
    <location>
        <begin position="215"/>
        <end position="237"/>
    </location>
</feature>
<reference evidence="2 3" key="1">
    <citation type="submission" date="2017-11" db="EMBL/GenBank/DDBJ databases">
        <title>The genome of Rhizophagus clarus HR1 reveals common genetic basis of auxotrophy among arbuscular mycorrhizal fungi.</title>
        <authorList>
            <person name="Kobayashi Y."/>
        </authorList>
    </citation>
    <scope>NUCLEOTIDE SEQUENCE [LARGE SCALE GENOMIC DNA]</scope>
    <source>
        <strain evidence="2 3">HR1</strain>
    </source>
</reference>
<gene>
    <name evidence="2" type="ORF">RclHR1_11350010</name>
</gene>
<sequence length="335" mass="39448">MRSFTENHTKQFWNAFQDALDSNIRGIDASYYAHINGPGGVQMEKPKIVHQRIPLEKKDQIESFFQNKSNVIMSSYKTDSASGLPVYYLKNTKKILWERFHKEYPDGLKRIAFYGYLQGNQYIYKEDLGGLCSICNTYRYESFDELQKLIQCHILNLNLQGEILNKCNNLQRYLKKDYENELKIDLSDYTQHDACINHCMLYAFGTCSQLHTKICNHCESFFHLFKQVQEHIPSDSHTELEELQGYLLYYLVHHVKDIELAIEGIREISVAYLKPKRTKGKKRINTLPGNSNWFSWEWPNEGEYAGYICARSMPNIGKWNYFSPEKLEKLQKKKI</sequence>
<evidence type="ECO:0000313" key="2">
    <source>
        <dbReference type="EMBL" id="GBB84784.1"/>
    </source>
</evidence>
<dbReference type="InterPro" id="IPR013087">
    <property type="entry name" value="Znf_C2H2_type"/>
</dbReference>
<keyword evidence="3" id="KW-1185">Reference proteome</keyword>
<name>A0A2Z6QJ02_9GLOM</name>